<dbReference type="Proteomes" id="UP000479710">
    <property type="component" value="Unassembled WGS sequence"/>
</dbReference>
<organism evidence="4 5">
    <name type="scientific">Oryza meyeriana var. granulata</name>
    <dbReference type="NCBI Taxonomy" id="110450"/>
    <lineage>
        <taxon>Eukaryota</taxon>
        <taxon>Viridiplantae</taxon>
        <taxon>Streptophyta</taxon>
        <taxon>Embryophyta</taxon>
        <taxon>Tracheophyta</taxon>
        <taxon>Spermatophyta</taxon>
        <taxon>Magnoliopsida</taxon>
        <taxon>Liliopsida</taxon>
        <taxon>Poales</taxon>
        <taxon>Poaceae</taxon>
        <taxon>BOP clade</taxon>
        <taxon>Oryzoideae</taxon>
        <taxon>Oryzeae</taxon>
        <taxon>Oryzinae</taxon>
        <taxon>Oryza</taxon>
        <taxon>Oryza meyeriana</taxon>
    </lineage>
</organism>
<dbReference type="AlphaFoldDB" id="A0A6G1CFB8"/>
<reference evidence="4 5" key="1">
    <citation type="submission" date="2019-11" db="EMBL/GenBank/DDBJ databases">
        <title>Whole genome sequence of Oryza granulata.</title>
        <authorList>
            <person name="Li W."/>
        </authorList>
    </citation>
    <scope>NUCLEOTIDE SEQUENCE [LARGE SCALE GENOMIC DNA]</scope>
    <source>
        <strain evidence="5">cv. Menghai</strain>
        <tissue evidence="4">Leaf</tissue>
    </source>
</reference>
<dbReference type="InterPro" id="IPR003822">
    <property type="entry name" value="PAH"/>
</dbReference>
<comment type="caution">
    <text evidence="4">The sequence shown here is derived from an EMBL/GenBank/DDBJ whole genome shotgun (WGS) entry which is preliminary data.</text>
</comment>
<evidence type="ECO:0000313" key="5">
    <source>
        <dbReference type="Proteomes" id="UP000479710"/>
    </source>
</evidence>
<dbReference type="InterPro" id="IPR036600">
    <property type="entry name" value="PAH_sf"/>
</dbReference>
<dbReference type="Gene3D" id="1.20.1160.11">
    <property type="entry name" value="Paired amphipathic helix"/>
    <property type="match status" value="1"/>
</dbReference>
<dbReference type="InterPro" id="IPR039774">
    <property type="entry name" value="Sin3-like"/>
</dbReference>
<name>A0A6G1CFB8_9ORYZ</name>
<dbReference type="GO" id="GO:0003714">
    <property type="term" value="F:transcription corepressor activity"/>
    <property type="evidence" value="ECO:0007669"/>
    <property type="project" value="InterPro"/>
</dbReference>
<dbReference type="EMBL" id="SPHZ02000009">
    <property type="protein sequence ID" value="KAF0899325.1"/>
    <property type="molecule type" value="Genomic_DNA"/>
</dbReference>
<dbReference type="OrthoDB" id="1913924at2759"/>
<accession>A0A6G1CFB8</accession>
<sequence>MGFKRSVKPPTSMPMSVEVHKVTAEDAMKYIITIKNKFRNRPDKYYGFIYIMRDFSKGRIDTHTTVDRVRIHFDGYPDLLLGFNKFLPRGIIAI</sequence>
<evidence type="ECO:0000256" key="1">
    <source>
        <dbReference type="ARBA" id="ARBA00004123"/>
    </source>
</evidence>
<keyword evidence="5" id="KW-1185">Reference proteome</keyword>
<dbReference type="Pfam" id="PF02671">
    <property type="entry name" value="PAH"/>
    <property type="match status" value="1"/>
</dbReference>
<proteinExistence type="predicted"/>
<comment type="subcellular location">
    <subcellularLocation>
        <location evidence="1 3">Nucleus</location>
    </subcellularLocation>
</comment>
<evidence type="ECO:0000256" key="3">
    <source>
        <dbReference type="PROSITE-ProRule" id="PRU00810"/>
    </source>
</evidence>
<evidence type="ECO:0000313" key="4">
    <source>
        <dbReference type="EMBL" id="KAF0899325.1"/>
    </source>
</evidence>
<dbReference type="PROSITE" id="PS51477">
    <property type="entry name" value="PAH"/>
    <property type="match status" value="1"/>
</dbReference>
<dbReference type="SUPFAM" id="SSF47762">
    <property type="entry name" value="PAH2 domain"/>
    <property type="match status" value="1"/>
</dbReference>
<dbReference type="FunFam" id="1.20.1160.11:FF:000001">
    <property type="entry name" value="Paired amphipathic helix protein Sin3"/>
    <property type="match status" value="1"/>
</dbReference>
<gene>
    <name evidence="4" type="ORF">E2562_018220</name>
</gene>
<keyword evidence="2 3" id="KW-0539">Nucleus</keyword>
<evidence type="ECO:0000256" key="2">
    <source>
        <dbReference type="ARBA" id="ARBA00023242"/>
    </source>
</evidence>
<dbReference type="GO" id="GO:0005634">
    <property type="term" value="C:nucleus"/>
    <property type="evidence" value="ECO:0007669"/>
    <property type="project" value="UniProtKB-SubCell"/>
</dbReference>
<protein>
    <submittedName>
        <fullName evidence="4">Uncharacterized protein</fullName>
    </submittedName>
</protein>
<dbReference type="PANTHER" id="PTHR12346">
    <property type="entry name" value="SIN3B-RELATED"/>
    <property type="match status" value="1"/>
</dbReference>